<evidence type="ECO:0000313" key="3">
    <source>
        <dbReference type="Proteomes" id="UP000435649"/>
    </source>
</evidence>
<dbReference type="AlphaFoldDB" id="A0A844G0J6"/>
<evidence type="ECO:0000256" key="1">
    <source>
        <dbReference type="SAM" id="SignalP"/>
    </source>
</evidence>
<dbReference type="Gene3D" id="3.20.20.80">
    <property type="entry name" value="Glycosidases"/>
    <property type="match status" value="1"/>
</dbReference>
<feature type="signal peptide" evidence="1">
    <location>
        <begin position="1"/>
        <end position="20"/>
    </location>
</feature>
<feature type="chain" id="PRO_5032855306" evidence="1">
    <location>
        <begin position="21"/>
        <end position="722"/>
    </location>
</feature>
<name>A0A844G0J6_9BACT</name>
<protein>
    <submittedName>
        <fullName evidence="2">Uncharacterized protein</fullName>
    </submittedName>
</protein>
<dbReference type="Proteomes" id="UP000435649">
    <property type="component" value="Unassembled WGS sequence"/>
</dbReference>
<dbReference type="SUPFAM" id="SSF51445">
    <property type="entry name" value="(Trans)glycosidases"/>
    <property type="match status" value="1"/>
</dbReference>
<accession>A0A844G0J6</accession>
<comment type="caution">
    <text evidence="2">The sequence shown here is derived from an EMBL/GenBank/DDBJ whole genome shotgun (WGS) entry which is preliminary data.</text>
</comment>
<evidence type="ECO:0000313" key="2">
    <source>
        <dbReference type="EMBL" id="MST96108.1"/>
    </source>
</evidence>
<dbReference type="InterPro" id="IPR017853">
    <property type="entry name" value="GH"/>
</dbReference>
<keyword evidence="3" id="KW-1185">Reference proteome</keyword>
<sequence>MMKKFLLFAAALLGAAGVFAAPESQIVYPEYAVLASGGDIIVRDYEGTPVLKIGKLDFAWSSPVAVPVRVEQTAKDTFKIVYRIDRDDSGKVALEGTLRALPDGHIRLDWRLDAPKPVKTGGIMLELLPLKGTEKSAKVYKSGLWTRHEHGGIPFEVRDGYFRSFRNENTALWLLLGGNANYSNGWSEHPGFTKKEDGKFTASLEFLVCAPELEDYEAVALFHKRPLGLRLSTEKPFNLWESGSPELKVQVSNPYNRPKQGVAFEIIGRDFDGKTVLKESKQLMLKPFETKELTFRLPEAERTIYFVEAKAVIPGEKEIFSRTNLAILPPHEYRHRRESKFALSAYFMIPSEKDVYALMQRMGVRILRHGDNRVTGQYGILALDHAGIGPDDSPAQAAKRIGEMVRRAAERRNPEIEFCNEWNMSAKSAEEKRRRARRYVELLRELKKVRDEHDPELKIIGMGMAGADTAFLKLMAENGAVPLMDGGVAMHPGRGNMTPDYEGDGWTYLGAIRRWRKAMDELGIKTMHLSEVYAATCPNDSWKDSYRHAAENVILTYAIGLAEGAESIQFYQLHDSVWHDLGGVNHKDSEYHYGLLMRDGTVKPSLLAYAAVAEALDGAKFVKYLDFGGKVRGIGFSTPRGPLAFVYDRTDGFFLTERTKEFAGTEPWVDTWKSRRKAVFDAAGDTVTVIDPIGRAKTVRAVNGKVTLELSGAPLMVYGIRF</sequence>
<reference evidence="2 3" key="1">
    <citation type="submission" date="2019-08" db="EMBL/GenBank/DDBJ databases">
        <title>In-depth cultivation of the pig gut microbiome towards novel bacterial diversity and tailored functional studies.</title>
        <authorList>
            <person name="Wylensek D."/>
            <person name="Hitch T.C.A."/>
            <person name="Clavel T."/>
        </authorList>
    </citation>
    <scope>NUCLEOTIDE SEQUENCE [LARGE SCALE GENOMIC DNA]</scope>
    <source>
        <strain evidence="2 3">BBE-744-WT-12</strain>
    </source>
</reference>
<keyword evidence="1" id="KW-0732">Signal</keyword>
<dbReference type="RefSeq" id="WP_154417000.1">
    <property type="nucleotide sequence ID" value="NZ_CALXOB010000013.1"/>
</dbReference>
<proteinExistence type="predicted"/>
<gene>
    <name evidence="2" type="ORF">FYJ85_03490</name>
</gene>
<organism evidence="2 3">
    <name type="scientific">Victivallis lenta</name>
    <dbReference type="NCBI Taxonomy" id="2606640"/>
    <lineage>
        <taxon>Bacteria</taxon>
        <taxon>Pseudomonadati</taxon>
        <taxon>Lentisphaerota</taxon>
        <taxon>Lentisphaeria</taxon>
        <taxon>Victivallales</taxon>
        <taxon>Victivallaceae</taxon>
        <taxon>Victivallis</taxon>
    </lineage>
</organism>
<dbReference type="EMBL" id="VUNS01000002">
    <property type="protein sequence ID" value="MST96108.1"/>
    <property type="molecule type" value="Genomic_DNA"/>
</dbReference>